<dbReference type="Pfam" id="PF07287">
    <property type="entry name" value="AtuA"/>
    <property type="match status" value="1"/>
</dbReference>
<evidence type="ECO:0000259" key="1">
    <source>
        <dbReference type="Pfam" id="PF07287"/>
    </source>
</evidence>
<dbReference type="Proteomes" id="UP000885690">
    <property type="component" value="Unassembled WGS sequence"/>
</dbReference>
<name>A0A7C0Y6G9_9BACT</name>
<protein>
    <submittedName>
        <fullName evidence="2">Acyclic terpene utilization AtuA family protein</fullName>
    </submittedName>
</protein>
<dbReference type="InterPro" id="IPR010839">
    <property type="entry name" value="AtuA_N"/>
</dbReference>
<sequence length="264" mass="29392">ALWKGFSPGLAFHLGKILECGAMASVPGSASDSMLGILKEDRFLVEPLNPARRCTEVSVAAHTLYEKSDPFRIPGPEGVLNLEMVSFRQVGERRVEVRGSAFEPARECWIKLEGACQEAYRSIFIAGIRDPVMISRVEEWQGATRRALEEYFGCGGWRVLFHVYGKDGVMGSLEPVKETSSHELGLVFEAVAPTQEEAQAICSFARSFLMHYHYRGRKATAGNLAFLYSPSDIPMGPVYSFSVHHLVKVEDPLEPFRVEFMEVG</sequence>
<comment type="caution">
    <text evidence="2">The sequence shown here is derived from an EMBL/GenBank/DDBJ whole genome shotgun (WGS) entry which is preliminary data.</text>
</comment>
<accession>A0A7C0Y6G9</accession>
<feature type="non-terminal residue" evidence="2">
    <location>
        <position position="1"/>
    </location>
</feature>
<dbReference type="AlphaFoldDB" id="A0A7C0Y6G9"/>
<organism evidence="2">
    <name type="scientific">Thermosulfidibacter takaii</name>
    <dbReference type="NCBI Taxonomy" id="412593"/>
    <lineage>
        <taxon>Bacteria</taxon>
        <taxon>Pseudomonadati</taxon>
        <taxon>Thermosulfidibacterota</taxon>
        <taxon>Thermosulfidibacteria</taxon>
        <taxon>Thermosulfidibacterales</taxon>
        <taxon>Thermosulfidibacteraceae</taxon>
    </lineage>
</organism>
<feature type="domain" description="Acyclic terpene utilisation N-terminal" evidence="1">
    <location>
        <begin position="53"/>
        <end position="210"/>
    </location>
</feature>
<dbReference type="EMBL" id="DQWS01000221">
    <property type="protein sequence ID" value="HDD53575.1"/>
    <property type="molecule type" value="Genomic_DNA"/>
</dbReference>
<reference evidence="2" key="1">
    <citation type="journal article" date="2020" name="mSystems">
        <title>Genome- and Community-Level Interaction Insights into Carbon Utilization and Element Cycling Functions of Hydrothermarchaeota in Hydrothermal Sediment.</title>
        <authorList>
            <person name="Zhou Z."/>
            <person name="Liu Y."/>
            <person name="Xu W."/>
            <person name="Pan J."/>
            <person name="Luo Z.H."/>
            <person name="Li M."/>
        </authorList>
    </citation>
    <scope>NUCLEOTIDE SEQUENCE [LARGE SCALE GENOMIC DNA]</scope>
    <source>
        <strain evidence="2">HyVt-115</strain>
    </source>
</reference>
<evidence type="ECO:0000313" key="2">
    <source>
        <dbReference type="EMBL" id="HDD53575.1"/>
    </source>
</evidence>
<gene>
    <name evidence="2" type="ORF">ENF32_05875</name>
</gene>
<proteinExistence type="predicted"/>